<evidence type="ECO:0000313" key="2">
    <source>
        <dbReference type="EMBL" id="NJW53466.1"/>
    </source>
</evidence>
<evidence type="ECO:0000313" key="3">
    <source>
        <dbReference type="Proteomes" id="UP000703674"/>
    </source>
</evidence>
<keyword evidence="1" id="KW-0472">Membrane</keyword>
<dbReference type="RefSeq" id="WP_168138560.1">
    <property type="nucleotide sequence ID" value="NZ_JAAVJR010000005.1"/>
</dbReference>
<feature type="transmembrane region" description="Helical" evidence="1">
    <location>
        <begin position="7"/>
        <end position="28"/>
    </location>
</feature>
<evidence type="ECO:0000256" key="1">
    <source>
        <dbReference type="SAM" id="Phobius"/>
    </source>
</evidence>
<reference evidence="2 3" key="1">
    <citation type="submission" date="2020-03" db="EMBL/GenBank/DDBJ databases">
        <title>Salinimicrobium sp. nov, isolated from SCS.</title>
        <authorList>
            <person name="Cao W.R."/>
        </authorList>
    </citation>
    <scope>NUCLEOTIDE SEQUENCE [LARGE SCALE GENOMIC DNA]</scope>
    <source>
        <strain evidence="3">J15B91</strain>
    </source>
</reference>
<keyword evidence="1" id="KW-0812">Transmembrane</keyword>
<comment type="caution">
    <text evidence="2">The sequence shown here is derived from an EMBL/GenBank/DDBJ whole genome shotgun (WGS) entry which is preliminary data.</text>
</comment>
<keyword evidence="3" id="KW-1185">Reference proteome</keyword>
<protein>
    <submittedName>
        <fullName evidence="2">Uncharacterized protein</fullName>
    </submittedName>
</protein>
<organism evidence="2 3">
    <name type="scientific">Salinimicrobium oceani</name>
    <dbReference type="NCBI Taxonomy" id="2722702"/>
    <lineage>
        <taxon>Bacteria</taxon>
        <taxon>Pseudomonadati</taxon>
        <taxon>Bacteroidota</taxon>
        <taxon>Flavobacteriia</taxon>
        <taxon>Flavobacteriales</taxon>
        <taxon>Flavobacteriaceae</taxon>
        <taxon>Salinimicrobium</taxon>
    </lineage>
</organism>
<sequence length="49" mass="5839">MRNNKKTWFYILAAIVTIIGFVTGWYYFFILALPLGIFSYNDKDKNRQS</sequence>
<name>A0ABX1CYX6_9FLAO</name>
<accession>A0ABX1CYX6</accession>
<proteinExistence type="predicted"/>
<dbReference type="Proteomes" id="UP000703674">
    <property type="component" value="Unassembled WGS sequence"/>
</dbReference>
<dbReference type="EMBL" id="JAAVJR010000005">
    <property type="protein sequence ID" value="NJW53466.1"/>
    <property type="molecule type" value="Genomic_DNA"/>
</dbReference>
<keyword evidence="1" id="KW-1133">Transmembrane helix</keyword>
<gene>
    <name evidence="2" type="ORF">HC175_11095</name>
</gene>